<dbReference type="AlphaFoldDB" id="A0AAV0WZP7"/>
<evidence type="ECO:0000313" key="5">
    <source>
        <dbReference type="Proteomes" id="UP001160148"/>
    </source>
</evidence>
<organism evidence="4 5">
    <name type="scientific">Macrosiphum euphorbiae</name>
    <name type="common">potato aphid</name>
    <dbReference type="NCBI Taxonomy" id="13131"/>
    <lineage>
        <taxon>Eukaryota</taxon>
        <taxon>Metazoa</taxon>
        <taxon>Ecdysozoa</taxon>
        <taxon>Arthropoda</taxon>
        <taxon>Hexapoda</taxon>
        <taxon>Insecta</taxon>
        <taxon>Pterygota</taxon>
        <taxon>Neoptera</taxon>
        <taxon>Paraneoptera</taxon>
        <taxon>Hemiptera</taxon>
        <taxon>Sternorrhyncha</taxon>
        <taxon>Aphidomorpha</taxon>
        <taxon>Aphidoidea</taxon>
        <taxon>Aphididae</taxon>
        <taxon>Macrosiphini</taxon>
        <taxon>Macrosiphum</taxon>
    </lineage>
</organism>
<evidence type="ECO:0000256" key="1">
    <source>
        <dbReference type="ARBA" id="ARBA00004123"/>
    </source>
</evidence>
<dbReference type="PROSITE" id="PS51253">
    <property type="entry name" value="HTH_CENPB"/>
    <property type="match status" value="1"/>
</dbReference>
<name>A0AAV0WZP7_9HEMI</name>
<comment type="caution">
    <text evidence="4">The sequence shown here is derived from an EMBL/GenBank/DDBJ whole genome shotgun (WGS) entry which is preliminary data.</text>
</comment>
<dbReference type="SUPFAM" id="SSF46689">
    <property type="entry name" value="Homeodomain-like"/>
    <property type="match status" value="1"/>
</dbReference>
<dbReference type="GO" id="GO:0005634">
    <property type="term" value="C:nucleus"/>
    <property type="evidence" value="ECO:0007669"/>
    <property type="project" value="UniProtKB-SubCell"/>
</dbReference>
<dbReference type="Gene3D" id="1.10.10.60">
    <property type="entry name" value="Homeodomain-like"/>
    <property type="match status" value="1"/>
</dbReference>
<dbReference type="Pfam" id="PF03184">
    <property type="entry name" value="DDE_1"/>
    <property type="match status" value="1"/>
</dbReference>
<reference evidence="4 5" key="1">
    <citation type="submission" date="2023-01" db="EMBL/GenBank/DDBJ databases">
        <authorList>
            <person name="Whitehead M."/>
        </authorList>
    </citation>
    <scope>NUCLEOTIDE SEQUENCE [LARGE SCALE GENOMIC DNA]</scope>
</reference>
<dbReference type="InterPro" id="IPR009057">
    <property type="entry name" value="Homeodomain-like_sf"/>
</dbReference>
<dbReference type="InterPro" id="IPR036397">
    <property type="entry name" value="RNaseH_sf"/>
</dbReference>
<dbReference type="InterPro" id="IPR006600">
    <property type="entry name" value="HTH_CenpB_DNA-bd_dom"/>
</dbReference>
<dbReference type="Proteomes" id="UP001160148">
    <property type="component" value="Unassembled WGS sequence"/>
</dbReference>
<evidence type="ECO:0000259" key="3">
    <source>
        <dbReference type="PROSITE" id="PS51253"/>
    </source>
</evidence>
<dbReference type="GO" id="GO:0003677">
    <property type="term" value="F:DNA binding"/>
    <property type="evidence" value="ECO:0007669"/>
    <property type="project" value="UniProtKB-KW"/>
</dbReference>
<evidence type="ECO:0000313" key="4">
    <source>
        <dbReference type="EMBL" id="CAI6360981.1"/>
    </source>
</evidence>
<dbReference type="Gene3D" id="3.30.420.10">
    <property type="entry name" value="Ribonuclease H-like superfamily/Ribonuclease H"/>
    <property type="match status" value="1"/>
</dbReference>
<dbReference type="PANTHER" id="PTHR19303:SF74">
    <property type="entry name" value="POGO TRANSPOSABLE ELEMENT WITH KRAB DOMAIN"/>
    <property type="match status" value="1"/>
</dbReference>
<dbReference type="InterPro" id="IPR004875">
    <property type="entry name" value="DDE_SF_endonuclease_dom"/>
</dbReference>
<dbReference type="EMBL" id="CARXXK010000003">
    <property type="protein sequence ID" value="CAI6360981.1"/>
    <property type="molecule type" value="Genomic_DNA"/>
</dbReference>
<comment type="subcellular location">
    <subcellularLocation>
        <location evidence="1">Nucleus</location>
    </subcellularLocation>
</comment>
<gene>
    <name evidence="4" type="ORF">MEUPH1_LOCUS16213</name>
</gene>
<accession>A0AAV0WZP7</accession>
<protein>
    <recommendedName>
        <fullName evidence="3">HTH CENPB-type domain-containing protein</fullName>
    </recommendedName>
</protein>
<evidence type="ECO:0000256" key="2">
    <source>
        <dbReference type="ARBA" id="ARBA00023125"/>
    </source>
</evidence>
<dbReference type="InterPro" id="IPR050863">
    <property type="entry name" value="CenT-Element_Derived"/>
</dbReference>
<keyword evidence="5" id="KW-1185">Reference proteome</keyword>
<proteinExistence type="predicted"/>
<sequence length="832" mass="95744">MSETESSEKLKQGKKYKRFQYTHNDLVNAVEAIVSKKKSLNQVHKETGIPKATLSTKVNNKVPLERKMGPPSVLSVDKENQIVNWILSNAKVGFPVHPEQLKDSVQSVLKESPKQNPFINNRPGIKWFNLFLKRHPEIKKRNAEIISKARAKVTERSIRYWFSDVKLYLEEEGSLDILNDPRRILNCDETGLQLCPKSGKVLGPRTMNNFYEVARSAEKENITVLCTYSADGKSLPPMIIYPYKRIPLHIAQSLPDDWAIGRSDSGWMVSATFYEYVANVVYPWLVENKIEFPVILYVDGHKSHLSLELSQFCYDKKIHLYCLLPNSTHILQPCDVSIFKPLKSYWKEVTRAHNLNSKSPITKNNFGIIFKKAFDKVKPESIINGFRTCGLYPFNPDAVDYNKCIPTRIAELQQPEVSFLTPNSNDYLVCKNVISYILRDHELENVINNNTLLAKIWNECDSRSDDTIITSYKQTQEFNILDMPIEIEGSTLMFTDNELELSGIEVLNEESLLTNSENYIIDSNEENFNLDLVVKKNVCSNIFDHVINKSKTSVTQVSSVEDSKNCDTICNENDYTNISSTVKNPTKCLYNIDKVDSENIYELVENTVKLSGAIKNKETDPDNFTKNSTQQIWDKHFKWSKEENSDFKNKIKTMPVPYAITSSKWMQIQKEKEDKKLAKETLSLEKRNARLMKKIETENKRKSKEINKVPIKKPKVINSMDVPNLEKTNFEAQKIKKTLNVGDYVVVIYEGEYFPGAIKSIKKTQSQYKVKAMAMSGRHWKWPELDDLCWFNRNEIIEKIATPKFVADLSIDAITYSVPEIELIKQINVPII</sequence>
<feature type="domain" description="HTH CENPB-type" evidence="3">
    <location>
        <begin position="66"/>
        <end position="141"/>
    </location>
</feature>
<dbReference type="Pfam" id="PF03221">
    <property type="entry name" value="HTH_Tnp_Tc5"/>
    <property type="match status" value="1"/>
</dbReference>
<keyword evidence="2" id="KW-0238">DNA-binding</keyword>
<dbReference type="PANTHER" id="PTHR19303">
    <property type="entry name" value="TRANSPOSON"/>
    <property type="match status" value="1"/>
</dbReference>